<proteinExistence type="predicted"/>
<name>X6NZ70_RETFI</name>
<dbReference type="InterPro" id="IPR016024">
    <property type="entry name" value="ARM-type_fold"/>
</dbReference>
<reference evidence="2 3" key="1">
    <citation type="journal article" date="2013" name="Curr. Biol.">
        <title>The Genome of the Foraminiferan Reticulomyxa filosa.</title>
        <authorList>
            <person name="Glockner G."/>
            <person name="Hulsmann N."/>
            <person name="Schleicher M."/>
            <person name="Noegel A.A."/>
            <person name="Eichinger L."/>
            <person name="Gallinger C."/>
            <person name="Pawlowski J."/>
            <person name="Sierra R."/>
            <person name="Euteneuer U."/>
            <person name="Pillet L."/>
            <person name="Moustafa A."/>
            <person name="Platzer M."/>
            <person name="Groth M."/>
            <person name="Szafranski K."/>
            <person name="Schliwa M."/>
        </authorList>
    </citation>
    <scope>NUCLEOTIDE SEQUENCE [LARGE SCALE GENOMIC DNA]</scope>
</reference>
<feature type="compositionally biased region" description="Basic and acidic residues" evidence="1">
    <location>
        <begin position="386"/>
        <end position="414"/>
    </location>
</feature>
<feature type="region of interest" description="Disordered" evidence="1">
    <location>
        <begin position="337"/>
        <end position="439"/>
    </location>
</feature>
<feature type="region of interest" description="Disordered" evidence="1">
    <location>
        <begin position="219"/>
        <end position="242"/>
    </location>
</feature>
<accession>X6NZ70</accession>
<feature type="compositionally biased region" description="Basic and acidic residues" evidence="1">
    <location>
        <begin position="421"/>
        <end position="430"/>
    </location>
</feature>
<dbReference type="AlphaFoldDB" id="X6NZ70"/>
<evidence type="ECO:0000256" key="1">
    <source>
        <dbReference type="SAM" id="MobiDB-lite"/>
    </source>
</evidence>
<comment type="caution">
    <text evidence="2">The sequence shown here is derived from an EMBL/GenBank/DDBJ whole genome shotgun (WGS) entry which is preliminary data.</text>
</comment>
<dbReference type="PANTHER" id="PTHR20938">
    <property type="entry name" value="INTEGRATOR COMPLEX SUBUNIT 4"/>
    <property type="match status" value="1"/>
</dbReference>
<dbReference type="SUPFAM" id="SSF48371">
    <property type="entry name" value="ARM repeat"/>
    <property type="match status" value="1"/>
</dbReference>
<keyword evidence="3" id="KW-1185">Reference proteome</keyword>
<sequence length="1140" mass="131423">MEIQKSKFEILLTAFCKATNFSGVLSPKDPVRVIHEINGYLNDTNETIRILSNSILLYLAKESARLPYSYKLYCVYHILMMMETETNDSVRMISIKSFYQWFVHDPNLVIAYSMTNTKKIPRKPLTFNHLFLLWFSQVGMQDTCNSNRVAVFRHILQLCTMLAQTPNLDYKESNAITFSLNQWTQLFHHKPLRLLRVEGIPPSSTSSIELLYPSHQLQQSQQSQQQQQQQQQHSKGGQKPQSSAMMVDHINGRLFFMKSKMFLDDAKMTFGIRNRLSCQDVQPNEPYMLVHVESLLRTSCGLFANALDDEIAAVRAAAIKAMVAFCKMHFKLHHSEALKKKKKSHLDRRKGGRERKKGDGWGTIGEWVGETNFQDDLDEEEGDAIDSGRADETKTTGDDEHTNDNELQKSEAKTTENSSGVKEEGKKESTTKCGDNNLEQVSGNDDVVLFANVLMKNTPNDVTSRVIGLLTDALNDEDSRIRMLALEGFEVLLKEGEQVICIGDHCLAVFQMLTQDEQIHTRHCAYRVITRLSLRKPNSLLSLLQQLVLHNLRKYPSDTLLLCRTVASLSYRYCHMLEAVIETLIQNVLKCKPVFSFLRHQEQTTTLSVSDSRHFVIAISFVVYVCARYYHFFFFLNASGNTYLRSKIPSHWIKFIRECWQYRPSCFGFCVEPLEGAHRDNANSRSASTLMNNNAHCANGDNKHNDGNSSLKKPLWDEMLWQSREELKKEWATSVTKPSPFMETSDGLCNICTDITVNINDNSLENGLLTHLYQLTSTDSVLTLSQLHQKMEALFRDKKQCNFHLLGELINNFQKFGKQMSQHVCASLELFSICHFVLQHLEIAFIREMSSSLSTQDIPRLNLNPNFTHIEYYLHLWHQLLSLRSSQTAMHKRKALKQFILWMHSLVKLIKETCQSNGLLDSTVCPKTQDHNQTFWTKTARMYAYYFDGNDNWSPSTNCTPWTDYEETLKELVLTQTTKTLAQTSLKHLIILNKPCTKLVLPFLSPIHLRITGHVIPLLTKILSPVFRVMIAHTPKNKKDKDNEKDTYMPLKNYVMYTQLKTRTYKSDKVLRYQLNERKTENYYLLFCDKTIAFLFPLGFREVITFIKIKDEITKTSKAVQHKQIKQKQHKNALTPLSLS</sequence>
<evidence type="ECO:0000313" key="3">
    <source>
        <dbReference type="Proteomes" id="UP000023152"/>
    </source>
</evidence>
<organism evidence="2 3">
    <name type="scientific">Reticulomyxa filosa</name>
    <dbReference type="NCBI Taxonomy" id="46433"/>
    <lineage>
        <taxon>Eukaryota</taxon>
        <taxon>Sar</taxon>
        <taxon>Rhizaria</taxon>
        <taxon>Retaria</taxon>
        <taxon>Foraminifera</taxon>
        <taxon>Monothalamids</taxon>
        <taxon>Reticulomyxidae</taxon>
        <taxon>Reticulomyxa</taxon>
    </lineage>
</organism>
<evidence type="ECO:0000313" key="2">
    <source>
        <dbReference type="EMBL" id="ETO30577.1"/>
    </source>
</evidence>
<dbReference type="EMBL" id="ASPP01005415">
    <property type="protein sequence ID" value="ETO30577.1"/>
    <property type="molecule type" value="Genomic_DNA"/>
</dbReference>
<protein>
    <submittedName>
        <fullName evidence="2">Uncharacterized protein</fullName>
    </submittedName>
</protein>
<feature type="compositionally biased region" description="Basic residues" evidence="1">
    <location>
        <begin position="339"/>
        <end position="355"/>
    </location>
</feature>
<dbReference type="Proteomes" id="UP000023152">
    <property type="component" value="Unassembled WGS sequence"/>
</dbReference>
<dbReference type="PANTHER" id="PTHR20938:SF0">
    <property type="entry name" value="INTEGRATOR COMPLEX SUBUNIT 4"/>
    <property type="match status" value="1"/>
</dbReference>
<gene>
    <name evidence="2" type="ORF">RFI_06543</name>
</gene>
<feature type="compositionally biased region" description="Acidic residues" evidence="1">
    <location>
        <begin position="373"/>
        <end position="384"/>
    </location>
</feature>